<dbReference type="GO" id="GO:0015171">
    <property type="term" value="F:amino acid transmembrane transporter activity"/>
    <property type="evidence" value="ECO:0007669"/>
    <property type="project" value="TreeGrafter"/>
</dbReference>
<comment type="subcellular location">
    <subcellularLocation>
        <location evidence="1">Cell membrane</location>
        <topology evidence="1">Multi-pass membrane protein</topology>
    </subcellularLocation>
</comment>
<dbReference type="InterPro" id="IPR001123">
    <property type="entry name" value="LeuE-type"/>
</dbReference>
<evidence type="ECO:0000256" key="6">
    <source>
        <dbReference type="ARBA" id="ARBA00023136"/>
    </source>
</evidence>
<feature type="transmembrane region" description="Helical" evidence="7">
    <location>
        <begin position="126"/>
        <end position="144"/>
    </location>
</feature>
<keyword evidence="4" id="KW-0813">Transport</keyword>
<dbReference type="OrthoDB" id="9784202at2"/>
<evidence type="ECO:0000256" key="3">
    <source>
        <dbReference type="ARBA" id="ARBA00022692"/>
    </source>
</evidence>
<evidence type="ECO:0000313" key="10">
    <source>
        <dbReference type="Proteomes" id="UP000195729"/>
    </source>
</evidence>
<dbReference type="AlphaFoldDB" id="A0A1Y0LIB2"/>
<dbReference type="RefSeq" id="WP_087487931.1">
    <property type="nucleotide sequence ID" value="NZ_CP015579.1"/>
</dbReference>
<feature type="transmembrane region" description="Helical" evidence="7">
    <location>
        <begin position="184"/>
        <end position="202"/>
    </location>
</feature>
<accession>A0A1Y0LIB2</accession>
<keyword evidence="3 7" id="KW-0812">Transmembrane</keyword>
<name>A0A1Y0LIB2_TATCI</name>
<dbReference type="EMBL" id="CP015581">
    <property type="protein sequence ID" value="ARU97607.1"/>
    <property type="molecule type" value="Genomic_DNA"/>
</dbReference>
<evidence type="ECO:0000256" key="7">
    <source>
        <dbReference type="SAM" id="Phobius"/>
    </source>
</evidence>
<proteinExistence type="predicted"/>
<dbReference type="Pfam" id="PF01810">
    <property type="entry name" value="LysE"/>
    <property type="match status" value="1"/>
</dbReference>
<dbReference type="EMBL" id="CP015579">
    <property type="protein sequence ID" value="ARU93568.1"/>
    <property type="molecule type" value="Genomic_DNA"/>
</dbReference>
<dbReference type="Proteomes" id="UP000195814">
    <property type="component" value="Chromosome"/>
</dbReference>
<evidence type="ECO:0000313" key="8">
    <source>
        <dbReference type="EMBL" id="ARU93568.1"/>
    </source>
</evidence>
<keyword evidence="6 7" id="KW-0472">Membrane</keyword>
<evidence type="ECO:0000313" key="9">
    <source>
        <dbReference type="EMBL" id="ARU97607.1"/>
    </source>
</evidence>
<evidence type="ECO:0000313" key="11">
    <source>
        <dbReference type="Proteomes" id="UP000195814"/>
    </source>
</evidence>
<gene>
    <name evidence="8" type="ORF">A7K98_07115</name>
    <name evidence="9" type="ORF">A7K99_07115</name>
</gene>
<dbReference type="PANTHER" id="PTHR30086">
    <property type="entry name" value="ARGININE EXPORTER PROTEIN ARGO"/>
    <property type="match status" value="1"/>
</dbReference>
<evidence type="ECO:0000256" key="4">
    <source>
        <dbReference type="ARBA" id="ARBA00022970"/>
    </source>
</evidence>
<evidence type="ECO:0000256" key="2">
    <source>
        <dbReference type="ARBA" id="ARBA00022475"/>
    </source>
</evidence>
<feature type="transmembrane region" description="Helical" evidence="7">
    <location>
        <begin position="6"/>
        <end position="27"/>
    </location>
</feature>
<feature type="transmembrane region" description="Helical" evidence="7">
    <location>
        <begin position="150"/>
        <end position="172"/>
    </location>
</feature>
<keyword evidence="5 7" id="KW-1133">Transmembrane helix</keyword>
<organism evidence="8 11">
    <name type="scientific">Tatumella citrea</name>
    <name type="common">Pantoea citrea</name>
    <dbReference type="NCBI Taxonomy" id="53336"/>
    <lineage>
        <taxon>Bacteria</taxon>
        <taxon>Pseudomonadati</taxon>
        <taxon>Pseudomonadota</taxon>
        <taxon>Gammaproteobacteria</taxon>
        <taxon>Enterobacterales</taxon>
        <taxon>Erwiniaceae</taxon>
        <taxon>Tatumella</taxon>
    </lineage>
</organism>
<dbReference type="GO" id="GO:0005886">
    <property type="term" value="C:plasma membrane"/>
    <property type="evidence" value="ECO:0007669"/>
    <property type="project" value="UniProtKB-SubCell"/>
</dbReference>
<keyword evidence="2" id="KW-1003">Cell membrane</keyword>
<reference evidence="10 11" key="1">
    <citation type="submission" date="2016-05" db="EMBL/GenBank/DDBJ databases">
        <title>Complete genome sequence of two 2,5-diketo-D-glunonic acid producing strain Tatumella citrea.</title>
        <authorList>
            <person name="Duan C."/>
            <person name="Yang J."/>
            <person name="Yang S."/>
        </authorList>
    </citation>
    <scope>NUCLEOTIDE SEQUENCE [LARGE SCALE GENOMIC DNA]</scope>
    <source>
        <strain evidence="9 10">ATCC 39140</strain>
        <strain evidence="8 11">DSM 13699</strain>
    </source>
</reference>
<protein>
    <submittedName>
        <fullName evidence="8">Lysine transporter LysE</fullName>
    </submittedName>
</protein>
<evidence type="ECO:0000256" key="5">
    <source>
        <dbReference type="ARBA" id="ARBA00022989"/>
    </source>
</evidence>
<dbReference type="PANTHER" id="PTHR30086:SF20">
    <property type="entry name" value="ARGININE EXPORTER PROTEIN ARGO-RELATED"/>
    <property type="match status" value="1"/>
</dbReference>
<feature type="transmembrane region" description="Helical" evidence="7">
    <location>
        <begin position="64"/>
        <end position="85"/>
    </location>
</feature>
<dbReference type="Proteomes" id="UP000195729">
    <property type="component" value="Chromosome"/>
</dbReference>
<dbReference type="KEGG" id="tci:A7K98_07115"/>
<keyword evidence="4" id="KW-0029">Amino-acid transport</keyword>
<sequence>MNPGLLLAYIVAVITLLITPGPVVALVTGTAAQYGARKAFATVIGTNSASLVLISMAASVLAGVVALPAIFLMLAGIAGSLYIGWNALSGLRPQIAVQHDTTPTVGNSKNAVITGFLTGISNPKDILFFVSFFPQFIAVTNNFATSIATLTAIWVVFDFAVLSFGILLVRYWLPDRYAAKIHRIASFFMLGVAIFGLLYNLAEMIRLFH</sequence>
<keyword evidence="10" id="KW-1185">Reference proteome</keyword>
<feature type="transmembrane region" description="Helical" evidence="7">
    <location>
        <begin position="39"/>
        <end position="58"/>
    </location>
</feature>
<evidence type="ECO:0000256" key="1">
    <source>
        <dbReference type="ARBA" id="ARBA00004651"/>
    </source>
</evidence>